<proteinExistence type="predicted"/>
<keyword evidence="1" id="KW-0175">Coiled coil</keyword>
<evidence type="ECO:0000256" key="1">
    <source>
        <dbReference type="SAM" id="Coils"/>
    </source>
</evidence>
<protein>
    <submittedName>
        <fullName evidence="2">Uncharacterized protein</fullName>
    </submittedName>
</protein>
<evidence type="ECO:0000313" key="2">
    <source>
        <dbReference type="EMBL" id="GAI15896.1"/>
    </source>
</evidence>
<sequence length="62" mass="7132">MRKTTREAEAIHEELAGMKILKAVDYQRLLAEIEGLTEAVVDLQRHNAKLKRELNMLIEETA</sequence>
<comment type="caution">
    <text evidence="2">The sequence shown here is derived from an EMBL/GenBank/DDBJ whole genome shotgun (WGS) entry which is preliminary data.</text>
</comment>
<dbReference type="EMBL" id="BARV01005530">
    <property type="protein sequence ID" value="GAI15896.1"/>
    <property type="molecule type" value="Genomic_DNA"/>
</dbReference>
<dbReference type="AlphaFoldDB" id="X1MCS1"/>
<name>X1MCS1_9ZZZZ</name>
<reference evidence="2" key="1">
    <citation type="journal article" date="2014" name="Front. Microbiol.">
        <title>High frequency of phylogenetically diverse reductive dehalogenase-homologous genes in deep subseafloor sedimentary metagenomes.</title>
        <authorList>
            <person name="Kawai M."/>
            <person name="Futagami T."/>
            <person name="Toyoda A."/>
            <person name="Takaki Y."/>
            <person name="Nishi S."/>
            <person name="Hori S."/>
            <person name="Arai W."/>
            <person name="Tsubouchi T."/>
            <person name="Morono Y."/>
            <person name="Uchiyama I."/>
            <person name="Ito T."/>
            <person name="Fujiyama A."/>
            <person name="Inagaki F."/>
            <person name="Takami H."/>
        </authorList>
    </citation>
    <scope>NUCLEOTIDE SEQUENCE</scope>
    <source>
        <strain evidence="2">Expedition CK06-06</strain>
    </source>
</reference>
<feature type="coiled-coil region" evidence="1">
    <location>
        <begin position="26"/>
        <end position="60"/>
    </location>
</feature>
<gene>
    <name evidence="2" type="ORF">S06H3_11426</name>
</gene>
<accession>X1MCS1</accession>
<organism evidence="2">
    <name type="scientific">marine sediment metagenome</name>
    <dbReference type="NCBI Taxonomy" id="412755"/>
    <lineage>
        <taxon>unclassified sequences</taxon>
        <taxon>metagenomes</taxon>
        <taxon>ecological metagenomes</taxon>
    </lineage>
</organism>